<evidence type="ECO:0000313" key="3">
    <source>
        <dbReference type="Proteomes" id="UP001164286"/>
    </source>
</evidence>
<feature type="region of interest" description="Disordered" evidence="1">
    <location>
        <begin position="69"/>
        <end position="89"/>
    </location>
</feature>
<evidence type="ECO:0000256" key="1">
    <source>
        <dbReference type="SAM" id="MobiDB-lite"/>
    </source>
</evidence>
<proteinExistence type="predicted"/>
<keyword evidence="3" id="KW-1185">Reference proteome</keyword>
<accession>A0AA38HD55</accession>
<evidence type="ECO:0000313" key="2">
    <source>
        <dbReference type="EMBL" id="KAI9636776.1"/>
    </source>
</evidence>
<feature type="region of interest" description="Disordered" evidence="1">
    <location>
        <begin position="176"/>
        <end position="198"/>
    </location>
</feature>
<comment type="caution">
    <text evidence="2">The sequence shown here is derived from an EMBL/GenBank/DDBJ whole genome shotgun (WGS) entry which is preliminary data.</text>
</comment>
<gene>
    <name evidence="2" type="ORF">MKK02DRAFT_45484</name>
</gene>
<sequence>MSNQPTLLPSLLALQSPTSLPLLLSRLSLQALHIQPYHIRDDIYSATTSVIPGQLRNLRLRAERVASPSYTAKGKGKGKGRAQEVDEADEGREYTLTYISPPMNGREYAEMSVRACIGLEVAGESTRKEIEGFIQLLGFKHSHSYTRTGYLVHLPLPLPSSTPMTIHLAITRLSMDQPPDSTAQEPPPTPTPAPTSEPYLLTLQPSRPVQAVSARGEPGLEDMMRVMRDVADRIEGVQWETGRL</sequence>
<dbReference type="EMBL" id="JAKWFO010000005">
    <property type="protein sequence ID" value="KAI9636776.1"/>
    <property type="molecule type" value="Genomic_DNA"/>
</dbReference>
<organism evidence="2 3">
    <name type="scientific">Dioszegia hungarica</name>
    <dbReference type="NCBI Taxonomy" id="4972"/>
    <lineage>
        <taxon>Eukaryota</taxon>
        <taxon>Fungi</taxon>
        <taxon>Dikarya</taxon>
        <taxon>Basidiomycota</taxon>
        <taxon>Agaricomycotina</taxon>
        <taxon>Tremellomycetes</taxon>
        <taxon>Tremellales</taxon>
        <taxon>Bulleribasidiaceae</taxon>
        <taxon>Dioszegia</taxon>
    </lineage>
</organism>
<dbReference type="RefSeq" id="XP_052946553.1">
    <property type="nucleotide sequence ID" value="XM_053093442.1"/>
</dbReference>
<dbReference type="GeneID" id="77732647"/>
<reference evidence="2" key="1">
    <citation type="journal article" date="2022" name="G3 (Bethesda)">
        <title>High quality genome of the basidiomycete yeast Dioszegia hungarica PDD-24b-2 isolated from cloud water.</title>
        <authorList>
            <person name="Jarrige D."/>
            <person name="Haridas S."/>
            <person name="Bleykasten-Grosshans C."/>
            <person name="Joly M."/>
            <person name="Nadalig T."/>
            <person name="Sancelme M."/>
            <person name="Vuilleumier S."/>
            <person name="Grigoriev I.V."/>
            <person name="Amato P."/>
            <person name="Bringel F."/>
        </authorList>
    </citation>
    <scope>NUCLEOTIDE SEQUENCE</scope>
    <source>
        <strain evidence="2">PDD-24b-2</strain>
    </source>
</reference>
<dbReference type="AlphaFoldDB" id="A0AA38HD55"/>
<feature type="compositionally biased region" description="Pro residues" evidence="1">
    <location>
        <begin position="185"/>
        <end position="195"/>
    </location>
</feature>
<dbReference type="Proteomes" id="UP001164286">
    <property type="component" value="Unassembled WGS sequence"/>
</dbReference>
<name>A0AA38HD55_9TREE</name>
<protein>
    <submittedName>
        <fullName evidence="2">Uncharacterized protein</fullName>
    </submittedName>
</protein>